<reference evidence="1 2" key="1">
    <citation type="submission" date="2019-06" db="EMBL/GenBank/DDBJ databases">
        <title>Sequencing the genomes of 1000 actinobacteria strains.</title>
        <authorList>
            <person name="Klenk H.-P."/>
        </authorList>
    </citation>
    <scope>NUCLEOTIDE SEQUENCE [LARGE SCALE GENOMIC DNA]</scope>
    <source>
        <strain evidence="1 2">DSM 20169</strain>
    </source>
</reference>
<dbReference type="EMBL" id="VFOX01000001">
    <property type="protein sequence ID" value="TQL84610.1"/>
    <property type="molecule type" value="Genomic_DNA"/>
</dbReference>
<proteinExistence type="predicted"/>
<organism evidence="1 2">
    <name type="scientific">Microbacterium saperdae</name>
    <dbReference type="NCBI Taxonomy" id="69368"/>
    <lineage>
        <taxon>Bacteria</taxon>
        <taxon>Bacillati</taxon>
        <taxon>Actinomycetota</taxon>
        <taxon>Actinomycetes</taxon>
        <taxon>Micrococcales</taxon>
        <taxon>Microbacteriaceae</taxon>
        <taxon>Microbacterium</taxon>
    </lineage>
</organism>
<protein>
    <recommendedName>
        <fullName evidence="3">DUF559 domain-containing protein</fullName>
    </recommendedName>
</protein>
<evidence type="ECO:0000313" key="1">
    <source>
        <dbReference type="EMBL" id="TQL84610.1"/>
    </source>
</evidence>
<dbReference type="AlphaFoldDB" id="A0A543BIC9"/>
<dbReference type="OrthoDB" id="3173471at2"/>
<keyword evidence="2" id="KW-1185">Reference proteome</keyword>
<dbReference type="RefSeq" id="WP_141870657.1">
    <property type="nucleotide sequence ID" value="NZ_VFOX01000001.1"/>
</dbReference>
<gene>
    <name evidence="1" type="ORF">FB560_0197</name>
</gene>
<accession>A0A543BIC9</accession>
<evidence type="ECO:0008006" key="3">
    <source>
        <dbReference type="Google" id="ProtNLM"/>
    </source>
</evidence>
<name>A0A543BIC9_9MICO</name>
<comment type="caution">
    <text evidence="1">The sequence shown here is derived from an EMBL/GenBank/DDBJ whole genome shotgun (WGS) entry which is preliminary data.</text>
</comment>
<evidence type="ECO:0000313" key="2">
    <source>
        <dbReference type="Proteomes" id="UP000317209"/>
    </source>
</evidence>
<sequence length="326" mass="36249">MSRPPRALPPSLGTVFTPEQARAAGVTARRLRARDLDHVHRGLLVISAPDEAEFEDGEPFARDRAMRTRMLRRAQWYDRVMVAHAFFVGRTAAGIWRLPVECDGELEVGVLPPHRAPRRRGISGRQIASHLVSVCERDGLRVAGPASTWALLAEDLSVRELIVVGDAAVHVPRDEFARRRPEQALATVEQLRAAVAAGSRRGVEKLRAAVERVCTASASPLETDFRLDAEEAGLPAPTLDAEIRDRRGRLLGVTELAYLEFAVLVEIEGDHHRTSRRQWNRDIEKYAAYVAEGFEVVRLTSAHIRSADAVGISMVRDALIRHGWRP</sequence>
<dbReference type="Proteomes" id="UP000317209">
    <property type="component" value="Unassembled WGS sequence"/>
</dbReference>